<evidence type="ECO:0000313" key="2">
    <source>
        <dbReference type="EMBL" id="QJA77328.1"/>
    </source>
</evidence>
<proteinExistence type="predicted"/>
<reference evidence="2" key="1">
    <citation type="submission" date="2020-03" db="EMBL/GenBank/DDBJ databases">
        <title>The deep terrestrial virosphere.</title>
        <authorList>
            <person name="Holmfeldt K."/>
            <person name="Nilsson E."/>
            <person name="Simone D."/>
            <person name="Lopez-Fernandez M."/>
            <person name="Wu X."/>
            <person name="de Brujin I."/>
            <person name="Lundin D."/>
            <person name="Andersson A."/>
            <person name="Bertilsson S."/>
            <person name="Dopson M."/>
        </authorList>
    </citation>
    <scope>NUCLEOTIDE SEQUENCE</scope>
    <source>
        <strain evidence="2">MM415A01325</strain>
        <strain evidence="1">MM415B01302</strain>
    </source>
</reference>
<dbReference type="AlphaFoldDB" id="A0A6M3K604"/>
<dbReference type="EMBL" id="MT141368">
    <property type="protein sequence ID" value="QJA59418.1"/>
    <property type="molecule type" value="Genomic_DNA"/>
</dbReference>
<dbReference type="EMBL" id="MT142277">
    <property type="protein sequence ID" value="QJA77328.1"/>
    <property type="molecule type" value="Genomic_DNA"/>
</dbReference>
<protein>
    <submittedName>
        <fullName evidence="2">Putative chaperone</fullName>
    </submittedName>
</protein>
<organism evidence="2">
    <name type="scientific">viral metagenome</name>
    <dbReference type="NCBI Taxonomy" id="1070528"/>
    <lineage>
        <taxon>unclassified sequences</taxon>
        <taxon>metagenomes</taxon>
        <taxon>organismal metagenomes</taxon>
    </lineage>
</organism>
<evidence type="ECO:0000313" key="1">
    <source>
        <dbReference type="EMBL" id="QJA59418.1"/>
    </source>
</evidence>
<sequence length="94" mass="10469">MTHAEICPVCKGTGEKVVKESTSYGTCTFETKCNGCGGKGWIAIEDKNESSTPYCTFITYPPYPYNPYTTYSPYLTYYGITCPIKITSTSEEKK</sequence>
<dbReference type="SUPFAM" id="SSF57938">
    <property type="entry name" value="DnaJ/Hsp40 cysteine-rich domain"/>
    <property type="match status" value="1"/>
</dbReference>
<dbReference type="InterPro" id="IPR036410">
    <property type="entry name" value="HSP_DnaJ_Cys-rich_dom_sf"/>
</dbReference>
<accession>A0A6M3K604</accession>
<gene>
    <name evidence="2" type="ORF">MM415A01325_0010</name>
    <name evidence="1" type="ORF">MM415B01302_0021</name>
</gene>
<name>A0A6M3K604_9ZZZZ</name>